<protein>
    <recommendedName>
        <fullName evidence="10">PsbQ-like protein 3, chloroplastic</fullName>
    </recommendedName>
</protein>
<evidence type="ECO:0000256" key="5">
    <source>
        <dbReference type="ARBA" id="ARBA00023078"/>
    </source>
</evidence>
<comment type="subcellular location">
    <subcellularLocation>
        <location evidence="1">Plastid</location>
        <location evidence="1">Chloroplast thylakoid membrane</location>
    </subcellularLocation>
</comment>
<keyword evidence="6" id="KW-0472">Membrane</keyword>
<comment type="similarity">
    <text evidence="7">Belongs to the PsbQ family.</text>
</comment>
<sequence>MNANIVFSFITVSLITGKMTDMEAMGSMRRIKQCAHELLTIGEMGDDDESWELMESDLRLKSIFFFIDFNRLISGTHDEAYKKVLTGLTDELLYYMHELSNSVKSRSIPQTQECYADAAVVLQQLSCPFTCSLSPSRVSCITRRIATTTALTTFILAREATLNSNTASSFQLSFTAPDQTPEEAEAGIRTHAKDLLQIKNLIDLKSWKETQKALRESSSYLRQDLYTIILAKPGSQRQQLRKLYSMLFNDVTRLNYAARDKDAVRVQEYYDNIVAAIDDIFARI</sequence>
<evidence type="ECO:0000256" key="1">
    <source>
        <dbReference type="ARBA" id="ARBA00004334"/>
    </source>
</evidence>
<comment type="caution">
    <text evidence="8">The sequence shown here is derived from an EMBL/GenBank/DDBJ whole genome shotgun (WGS) entry which is preliminary data.</text>
</comment>
<dbReference type="InterPro" id="IPR023222">
    <property type="entry name" value="PsbQ-like_dom_sf"/>
</dbReference>
<dbReference type="GO" id="GO:0009767">
    <property type="term" value="P:photosynthetic electron transport chain"/>
    <property type="evidence" value="ECO:0007669"/>
    <property type="project" value="TreeGrafter"/>
</dbReference>
<evidence type="ECO:0008006" key="10">
    <source>
        <dbReference type="Google" id="ProtNLM"/>
    </source>
</evidence>
<dbReference type="FunFam" id="1.20.120.290:FF:000004">
    <property type="entry name" value="Oxygen-evolving enhancer protein 3"/>
    <property type="match status" value="1"/>
</dbReference>
<dbReference type="GO" id="GO:0005509">
    <property type="term" value="F:calcium ion binding"/>
    <property type="evidence" value="ECO:0007669"/>
    <property type="project" value="InterPro"/>
</dbReference>
<dbReference type="GO" id="GO:0009535">
    <property type="term" value="C:chloroplast thylakoid membrane"/>
    <property type="evidence" value="ECO:0007669"/>
    <property type="project" value="UniProtKB-SubCell"/>
</dbReference>
<evidence type="ECO:0000256" key="2">
    <source>
        <dbReference type="ARBA" id="ARBA00022528"/>
    </source>
</evidence>
<evidence type="ECO:0000256" key="7">
    <source>
        <dbReference type="ARBA" id="ARBA00035649"/>
    </source>
</evidence>
<dbReference type="Pfam" id="PF05757">
    <property type="entry name" value="PsbQ"/>
    <property type="match status" value="2"/>
</dbReference>
<dbReference type="PANTHER" id="PTHR33399:SF6">
    <property type="entry name" value="PSBQ-LIKE PROTEIN 3, CHLOROPLASTIC"/>
    <property type="match status" value="1"/>
</dbReference>
<name>A0AAV9F4D7_ACOCL</name>
<evidence type="ECO:0000313" key="8">
    <source>
        <dbReference type="EMBL" id="KAK1320139.1"/>
    </source>
</evidence>
<proteinExistence type="inferred from homology"/>
<keyword evidence="2" id="KW-0150">Chloroplast</keyword>
<reference evidence="8" key="2">
    <citation type="submission" date="2023-06" db="EMBL/GenBank/DDBJ databases">
        <authorList>
            <person name="Ma L."/>
            <person name="Liu K.-W."/>
            <person name="Li Z."/>
            <person name="Hsiao Y.-Y."/>
            <person name="Qi Y."/>
            <person name="Fu T."/>
            <person name="Tang G."/>
            <person name="Zhang D."/>
            <person name="Sun W.-H."/>
            <person name="Liu D.-K."/>
            <person name="Li Y."/>
            <person name="Chen G.-Z."/>
            <person name="Liu X.-D."/>
            <person name="Liao X.-Y."/>
            <person name="Jiang Y.-T."/>
            <person name="Yu X."/>
            <person name="Hao Y."/>
            <person name="Huang J."/>
            <person name="Zhao X.-W."/>
            <person name="Ke S."/>
            <person name="Chen Y.-Y."/>
            <person name="Wu W.-L."/>
            <person name="Hsu J.-L."/>
            <person name="Lin Y.-F."/>
            <person name="Huang M.-D."/>
            <person name="Li C.-Y."/>
            <person name="Huang L."/>
            <person name="Wang Z.-W."/>
            <person name="Zhao X."/>
            <person name="Zhong W.-Y."/>
            <person name="Peng D.-H."/>
            <person name="Ahmad S."/>
            <person name="Lan S."/>
            <person name="Zhang J.-S."/>
            <person name="Tsai W.-C."/>
            <person name="Van De Peer Y."/>
            <person name="Liu Z.-J."/>
        </authorList>
    </citation>
    <scope>NUCLEOTIDE SEQUENCE</scope>
    <source>
        <strain evidence="8">CP</strain>
        <tissue evidence="8">Leaves</tissue>
    </source>
</reference>
<keyword evidence="4" id="KW-0809">Transit peptide</keyword>
<evidence type="ECO:0000256" key="3">
    <source>
        <dbReference type="ARBA" id="ARBA00022640"/>
    </source>
</evidence>
<evidence type="ECO:0000313" key="9">
    <source>
        <dbReference type="Proteomes" id="UP001180020"/>
    </source>
</evidence>
<gene>
    <name evidence="8" type="ORF">QJS10_CPA03g02547</name>
</gene>
<dbReference type="Gene3D" id="1.20.120.290">
    <property type="entry name" value="Oxygen-evolving enhancer protein 3 (PsbQ), four-helix up-down bundle"/>
    <property type="match status" value="2"/>
</dbReference>
<dbReference type="InterPro" id="IPR054099">
    <property type="entry name" value="PSII_PsbQ_pln"/>
</dbReference>
<reference evidence="8" key="1">
    <citation type="journal article" date="2023" name="Nat. Commun.">
        <title>Diploid and tetraploid genomes of Acorus and the evolution of monocots.</title>
        <authorList>
            <person name="Ma L."/>
            <person name="Liu K.W."/>
            <person name="Li Z."/>
            <person name="Hsiao Y.Y."/>
            <person name="Qi Y."/>
            <person name="Fu T."/>
            <person name="Tang G.D."/>
            <person name="Zhang D."/>
            <person name="Sun W.H."/>
            <person name="Liu D.K."/>
            <person name="Li Y."/>
            <person name="Chen G.Z."/>
            <person name="Liu X.D."/>
            <person name="Liao X.Y."/>
            <person name="Jiang Y.T."/>
            <person name="Yu X."/>
            <person name="Hao Y."/>
            <person name="Huang J."/>
            <person name="Zhao X.W."/>
            <person name="Ke S."/>
            <person name="Chen Y.Y."/>
            <person name="Wu W.L."/>
            <person name="Hsu J.L."/>
            <person name="Lin Y.F."/>
            <person name="Huang M.D."/>
            <person name="Li C.Y."/>
            <person name="Huang L."/>
            <person name="Wang Z.W."/>
            <person name="Zhao X."/>
            <person name="Zhong W.Y."/>
            <person name="Peng D.H."/>
            <person name="Ahmad S."/>
            <person name="Lan S."/>
            <person name="Zhang J.S."/>
            <person name="Tsai W.C."/>
            <person name="Van de Peer Y."/>
            <person name="Liu Z.J."/>
        </authorList>
    </citation>
    <scope>NUCLEOTIDE SEQUENCE</scope>
    <source>
        <strain evidence="8">CP</strain>
    </source>
</reference>
<dbReference type="SUPFAM" id="SSF101112">
    <property type="entry name" value="Oxygen-evolving enhancer protein 3"/>
    <property type="match status" value="2"/>
</dbReference>
<dbReference type="AlphaFoldDB" id="A0AAV9F4D7"/>
<dbReference type="EMBL" id="JAUJYO010000003">
    <property type="protein sequence ID" value="KAK1320139.1"/>
    <property type="molecule type" value="Genomic_DNA"/>
</dbReference>
<accession>A0AAV9F4D7</accession>
<keyword evidence="3" id="KW-0934">Plastid</keyword>
<dbReference type="InterPro" id="IPR008797">
    <property type="entry name" value="PSII_PsbQ"/>
</dbReference>
<dbReference type="Proteomes" id="UP001180020">
    <property type="component" value="Unassembled WGS sequence"/>
</dbReference>
<dbReference type="PANTHER" id="PTHR33399">
    <property type="entry name" value="OXYGEN-EVOLVING ENHANCER PROTEIN 3-1, CHLOROPLASTIC"/>
    <property type="match status" value="1"/>
</dbReference>
<evidence type="ECO:0000256" key="6">
    <source>
        <dbReference type="ARBA" id="ARBA00023136"/>
    </source>
</evidence>
<keyword evidence="9" id="KW-1185">Reference proteome</keyword>
<dbReference type="GO" id="GO:0019898">
    <property type="term" value="C:extrinsic component of membrane"/>
    <property type="evidence" value="ECO:0007669"/>
    <property type="project" value="InterPro"/>
</dbReference>
<dbReference type="GO" id="GO:0009654">
    <property type="term" value="C:photosystem II oxygen evolving complex"/>
    <property type="evidence" value="ECO:0007669"/>
    <property type="project" value="InterPro"/>
</dbReference>
<keyword evidence="5" id="KW-0793">Thylakoid</keyword>
<organism evidence="8 9">
    <name type="scientific">Acorus calamus</name>
    <name type="common">Sweet flag</name>
    <dbReference type="NCBI Taxonomy" id="4465"/>
    <lineage>
        <taxon>Eukaryota</taxon>
        <taxon>Viridiplantae</taxon>
        <taxon>Streptophyta</taxon>
        <taxon>Embryophyta</taxon>
        <taxon>Tracheophyta</taxon>
        <taxon>Spermatophyta</taxon>
        <taxon>Magnoliopsida</taxon>
        <taxon>Liliopsida</taxon>
        <taxon>Acoraceae</taxon>
        <taxon>Acorus</taxon>
    </lineage>
</organism>
<evidence type="ECO:0000256" key="4">
    <source>
        <dbReference type="ARBA" id="ARBA00022946"/>
    </source>
</evidence>